<reference evidence="2" key="1">
    <citation type="journal article" date="2000" name="Chem. Biol.">
        <title>The biosynthetic gene cluster for the microtubule-stabilizing agents epothilones A and B from Sorangium cellulosum So ce90.</title>
        <authorList>
            <person name="Molnar I."/>
            <person name="Schupp T."/>
            <person name="Ono M."/>
            <person name="Zirkle R.E."/>
            <person name="Milnamow M."/>
            <person name="Nowak-Thompson B."/>
            <person name="Engel N."/>
            <person name="Toupet C."/>
            <person name="Stratmann A."/>
            <person name="Cyr D.D."/>
            <person name="Gorlach J."/>
            <person name="Mayo J.M."/>
            <person name="Hu A."/>
            <person name="Goff S."/>
            <person name="Schmid J."/>
            <person name="Ligon J.M."/>
        </authorList>
    </citation>
    <scope>NUCLEOTIDE SEQUENCE</scope>
    <source>
        <strain evidence="2">So ce90</strain>
    </source>
</reference>
<organism evidence="2">
    <name type="scientific">Sorangium cellulosum</name>
    <name type="common">Polyangium cellulosum</name>
    <dbReference type="NCBI Taxonomy" id="56"/>
    <lineage>
        <taxon>Bacteria</taxon>
        <taxon>Pseudomonadati</taxon>
        <taxon>Myxococcota</taxon>
        <taxon>Polyangia</taxon>
        <taxon>Polyangiales</taxon>
        <taxon>Polyangiaceae</taxon>
        <taxon>Sorangium</taxon>
    </lineage>
</organism>
<dbReference type="AlphaFoldDB" id="Q9L8C1"/>
<accession>Q9L8C1</accession>
<proteinExistence type="predicted"/>
<dbReference type="EMBL" id="AF210843">
    <property type="protein sequence ID" value="AAF26912.1"/>
    <property type="molecule type" value="Genomic_DNA"/>
</dbReference>
<feature type="region of interest" description="Disordered" evidence="1">
    <location>
        <begin position="85"/>
        <end position="146"/>
    </location>
</feature>
<name>Q9L8C1_SORCE</name>
<protein>
    <submittedName>
        <fullName evidence="2">Uncharacterized protein</fullName>
    </submittedName>
</protein>
<evidence type="ECO:0000313" key="2">
    <source>
        <dbReference type="EMBL" id="AAF26912.1"/>
    </source>
</evidence>
<evidence type="ECO:0000256" key="1">
    <source>
        <dbReference type="SAM" id="MobiDB-lite"/>
    </source>
</evidence>
<feature type="compositionally biased region" description="Low complexity" evidence="1">
    <location>
        <begin position="85"/>
        <end position="123"/>
    </location>
</feature>
<sequence>MADAASRSACSVAARKLAYRAATSNQTASFWSLPAIWETPAVVCAKGTLSSALPSRTIASRTRLSSRGRCAASAHRTASEYAAIASRNGRSASSASSASSSGESGSSWAAAGGRMSAGGASTGEVYEQAPRLRLAQSVAARRRDPT</sequence>